<dbReference type="Pfam" id="PF02482">
    <property type="entry name" value="Ribosomal_S30AE"/>
    <property type="match status" value="1"/>
</dbReference>
<accession>A0A1Y5TFH5</accession>
<dbReference type="Gene3D" id="3.30.160.100">
    <property type="entry name" value="Ribosome hibernation promotion factor-like"/>
    <property type="match status" value="1"/>
</dbReference>
<proteinExistence type="predicted"/>
<evidence type="ECO:0000313" key="1">
    <source>
        <dbReference type="EMBL" id="SLN59126.1"/>
    </source>
</evidence>
<dbReference type="InterPro" id="IPR003489">
    <property type="entry name" value="RHF/RaiA"/>
</dbReference>
<dbReference type="SUPFAM" id="SSF69754">
    <property type="entry name" value="Ribosome binding protein Y (YfiA homologue)"/>
    <property type="match status" value="1"/>
</dbReference>
<organism evidence="1 2">
    <name type="scientific">Oceanibacterium hippocampi</name>
    <dbReference type="NCBI Taxonomy" id="745714"/>
    <lineage>
        <taxon>Bacteria</taxon>
        <taxon>Pseudomonadati</taxon>
        <taxon>Pseudomonadota</taxon>
        <taxon>Alphaproteobacteria</taxon>
        <taxon>Sneathiellales</taxon>
        <taxon>Sneathiellaceae</taxon>
        <taxon>Oceanibacterium</taxon>
    </lineage>
</organism>
<sequence length="108" mass="12367">MQFPSEITFHNMDHSDAVETRVRDEIEKLGRFNSALIGCRVVVSADHKSQNKGRIFHTRINISVPGSTLVVDREPEANRAHEDVYVAVRDAFAAARRQLQDYAEKHHR</sequence>
<protein>
    <submittedName>
        <fullName evidence="1">Sigma 54 modulation protein / S30EA ribosomal protein</fullName>
    </submittedName>
</protein>
<dbReference type="AlphaFoldDB" id="A0A1Y5TFH5"/>
<dbReference type="CDD" id="cd00552">
    <property type="entry name" value="RaiA"/>
    <property type="match status" value="1"/>
</dbReference>
<name>A0A1Y5TFH5_9PROT</name>
<dbReference type="EMBL" id="FWFR01000002">
    <property type="protein sequence ID" value="SLN59126.1"/>
    <property type="molecule type" value="Genomic_DNA"/>
</dbReference>
<dbReference type="InterPro" id="IPR036567">
    <property type="entry name" value="RHF-like"/>
</dbReference>
<keyword evidence="1" id="KW-0689">Ribosomal protein</keyword>
<gene>
    <name evidence="1" type="ORF">OCH7691_02613</name>
</gene>
<dbReference type="OrthoDB" id="9782252at2"/>
<keyword evidence="2" id="KW-1185">Reference proteome</keyword>
<reference evidence="1 2" key="1">
    <citation type="submission" date="2017-03" db="EMBL/GenBank/DDBJ databases">
        <authorList>
            <person name="Afonso C.L."/>
            <person name="Miller P.J."/>
            <person name="Scott M.A."/>
            <person name="Spackman E."/>
            <person name="Goraichik I."/>
            <person name="Dimitrov K.M."/>
            <person name="Suarez D.L."/>
            <person name="Swayne D.E."/>
        </authorList>
    </citation>
    <scope>NUCLEOTIDE SEQUENCE [LARGE SCALE GENOMIC DNA]</scope>
    <source>
        <strain evidence="1 2">CECT 7691</strain>
    </source>
</reference>
<dbReference type="Proteomes" id="UP000193200">
    <property type="component" value="Unassembled WGS sequence"/>
</dbReference>
<dbReference type="InParanoid" id="A0A1Y5TFH5"/>
<dbReference type="GO" id="GO:0005840">
    <property type="term" value="C:ribosome"/>
    <property type="evidence" value="ECO:0007669"/>
    <property type="project" value="UniProtKB-KW"/>
</dbReference>
<keyword evidence="1" id="KW-0687">Ribonucleoprotein</keyword>
<evidence type="ECO:0000313" key="2">
    <source>
        <dbReference type="Proteomes" id="UP000193200"/>
    </source>
</evidence>
<dbReference type="RefSeq" id="WP_085883951.1">
    <property type="nucleotide sequence ID" value="NZ_FWFR01000002.1"/>
</dbReference>